<sequence>MQARRETHREKETFLEHLHGRSDVERKCLYAEHRAYLGGERATDTDFGPLHDQAAATSIRVRTPIQLEDLCKPPMGKDAAYVAASKRLGKRVMALLLKRRRQERRR</sequence>
<name>A0A225WT26_9STRA</name>
<dbReference type="Proteomes" id="UP000198211">
    <property type="component" value="Unassembled WGS sequence"/>
</dbReference>
<comment type="caution">
    <text evidence="1">The sequence shown here is derived from an EMBL/GenBank/DDBJ whole genome shotgun (WGS) entry which is preliminary data.</text>
</comment>
<organism evidence="1 2">
    <name type="scientific">Phytophthora megakarya</name>
    <dbReference type="NCBI Taxonomy" id="4795"/>
    <lineage>
        <taxon>Eukaryota</taxon>
        <taxon>Sar</taxon>
        <taxon>Stramenopiles</taxon>
        <taxon>Oomycota</taxon>
        <taxon>Peronosporomycetes</taxon>
        <taxon>Peronosporales</taxon>
        <taxon>Peronosporaceae</taxon>
        <taxon>Phytophthora</taxon>
    </lineage>
</organism>
<evidence type="ECO:0000313" key="2">
    <source>
        <dbReference type="Proteomes" id="UP000198211"/>
    </source>
</evidence>
<dbReference type="AlphaFoldDB" id="A0A225WT26"/>
<protein>
    <submittedName>
        <fullName evidence="1">Uncharacterized protein</fullName>
    </submittedName>
</protein>
<reference evidence="2" key="1">
    <citation type="submission" date="2017-03" db="EMBL/GenBank/DDBJ databases">
        <title>Phytopthora megakarya and P. palmivora, two closely related causual agents of cacao black pod achieved similar genome size and gene model numbers by different mechanisms.</title>
        <authorList>
            <person name="Ali S."/>
            <person name="Shao J."/>
            <person name="Larry D.J."/>
            <person name="Kronmiller B."/>
            <person name="Shen D."/>
            <person name="Strem M.D."/>
            <person name="Melnick R.L."/>
            <person name="Guiltinan M.J."/>
            <person name="Tyler B.M."/>
            <person name="Meinhardt L.W."/>
            <person name="Bailey B.A."/>
        </authorList>
    </citation>
    <scope>NUCLEOTIDE SEQUENCE [LARGE SCALE GENOMIC DNA]</scope>
    <source>
        <strain evidence="2">zdho120</strain>
    </source>
</reference>
<keyword evidence="2" id="KW-1185">Reference proteome</keyword>
<gene>
    <name evidence="1" type="ORF">PHMEG_0004751</name>
</gene>
<proteinExistence type="predicted"/>
<accession>A0A225WT26</accession>
<dbReference type="EMBL" id="NBNE01000289">
    <property type="protein sequence ID" value="OWZ20794.1"/>
    <property type="molecule type" value="Genomic_DNA"/>
</dbReference>
<evidence type="ECO:0000313" key="1">
    <source>
        <dbReference type="EMBL" id="OWZ20794.1"/>
    </source>
</evidence>